<gene>
    <name evidence="1" type="ORF">BLNAU_3748</name>
</gene>
<comment type="caution">
    <text evidence="1">The sequence shown here is derived from an EMBL/GenBank/DDBJ whole genome shotgun (WGS) entry which is preliminary data.</text>
</comment>
<accession>A0ABQ9YC15</accession>
<dbReference type="Proteomes" id="UP001281761">
    <property type="component" value="Unassembled WGS sequence"/>
</dbReference>
<name>A0ABQ9YC15_9EUKA</name>
<sequence>MASNSTRMSETLISTTTSLSSFSPLVTSIVESLLNWDETQDPSHTGLYSIFKSTFDLTAEEHLTDFAQVMLVLFAFPDKKIVELSLKFFISVISSSSAIVRVKIVKSCSLHHIIQAICPFNSQLSDHSAIHSLLMSTICRLNWIGSPSDLKTLQDQCPPQSQQEVLDLKLNNISLPSGPYVIFLCRHRLSMHHTELLDSFIDLASGLLLDAPSSTAMLDFVISLPIFLSCMTCLDVYDNDKSRWTFVYNMRYCQPEWAEKGRETMARGGGIIRMLKSEGWMDSLDQLSLIDKHGSFSFQNLESTFHSASFLGMNYVSPNLFTFRMI</sequence>
<evidence type="ECO:0000313" key="2">
    <source>
        <dbReference type="Proteomes" id="UP001281761"/>
    </source>
</evidence>
<proteinExistence type="predicted"/>
<dbReference type="EMBL" id="JARBJD010000017">
    <property type="protein sequence ID" value="KAK2961302.1"/>
    <property type="molecule type" value="Genomic_DNA"/>
</dbReference>
<protein>
    <submittedName>
        <fullName evidence="1">Uncharacterized protein</fullName>
    </submittedName>
</protein>
<keyword evidence="2" id="KW-1185">Reference proteome</keyword>
<organism evidence="1 2">
    <name type="scientific">Blattamonas nauphoetae</name>
    <dbReference type="NCBI Taxonomy" id="2049346"/>
    <lineage>
        <taxon>Eukaryota</taxon>
        <taxon>Metamonada</taxon>
        <taxon>Preaxostyla</taxon>
        <taxon>Oxymonadida</taxon>
        <taxon>Blattamonas</taxon>
    </lineage>
</organism>
<reference evidence="1 2" key="1">
    <citation type="journal article" date="2022" name="bioRxiv">
        <title>Genomics of Preaxostyla Flagellates Illuminates Evolutionary Transitions and the Path Towards Mitochondrial Loss.</title>
        <authorList>
            <person name="Novak L.V.F."/>
            <person name="Treitli S.C."/>
            <person name="Pyrih J."/>
            <person name="Halakuc P."/>
            <person name="Pipaliya S.V."/>
            <person name="Vacek V."/>
            <person name="Brzon O."/>
            <person name="Soukal P."/>
            <person name="Eme L."/>
            <person name="Dacks J.B."/>
            <person name="Karnkowska A."/>
            <person name="Elias M."/>
            <person name="Hampl V."/>
        </authorList>
    </citation>
    <scope>NUCLEOTIDE SEQUENCE [LARGE SCALE GENOMIC DNA]</scope>
    <source>
        <strain evidence="1">NAU3</strain>
        <tissue evidence="1">Gut</tissue>
    </source>
</reference>
<evidence type="ECO:0000313" key="1">
    <source>
        <dbReference type="EMBL" id="KAK2961302.1"/>
    </source>
</evidence>